<dbReference type="Proteomes" id="UP000195321">
    <property type="component" value="Unassembled WGS sequence"/>
</dbReference>
<organism evidence="1 2">
    <name type="scientific">Bacillus pseudomycoides</name>
    <dbReference type="NCBI Taxonomy" id="64104"/>
    <lineage>
        <taxon>Bacteria</taxon>
        <taxon>Bacillati</taxon>
        <taxon>Bacillota</taxon>
        <taxon>Bacilli</taxon>
        <taxon>Bacillales</taxon>
        <taxon>Bacillaceae</taxon>
        <taxon>Bacillus</taxon>
        <taxon>Bacillus cereus group</taxon>
    </lineage>
</organism>
<reference evidence="1 2" key="1">
    <citation type="submission" date="2017-02" db="EMBL/GenBank/DDBJ databases">
        <title>Bacillus pseudomycoides isolate FSL K6-0042.</title>
        <authorList>
            <person name="Kovac J."/>
        </authorList>
    </citation>
    <scope>NUCLEOTIDE SEQUENCE [LARGE SCALE GENOMIC DNA]</scope>
    <source>
        <strain evidence="1 2">FSL K6-0042</strain>
    </source>
</reference>
<comment type="caution">
    <text evidence="1">The sequence shown here is derived from an EMBL/GenBank/DDBJ whole genome shotgun (WGS) entry which is preliminary data.</text>
</comment>
<dbReference type="AlphaFoldDB" id="A0A1Y3MPH7"/>
<sequence length="72" mass="8533">MNLAKESEEKVQEKSELNEMKEAIVKLEQSVQELKEEVKKVRKKKQEKDIDFGTIGFWICMMIIALGWFWGK</sequence>
<evidence type="ECO:0000313" key="1">
    <source>
        <dbReference type="EMBL" id="OUM49482.1"/>
    </source>
</evidence>
<evidence type="ECO:0000313" key="2">
    <source>
        <dbReference type="Proteomes" id="UP000195321"/>
    </source>
</evidence>
<name>A0A1Y3MPH7_9BACI</name>
<dbReference type="RefSeq" id="WP_016116612.1">
    <property type="nucleotide sequence ID" value="NZ_CP189809.1"/>
</dbReference>
<proteinExistence type="predicted"/>
<accession>A0A1Y3MPH7</accession>
<protein>
    <submittedName>
        <fullName evidence="1">Phosphodiesterase</fullName>
    </submittedName>
</protein>
<gene>
    <name evidence="1" type="ORF">BW425_06775</name>
</gene>
<dbReference type="EMBL" id="MWPX01000005">
    <property type="protein sequence ID" value="OUM49482.1"/>
    <property type="molecule type" value="Genomic_DNA"/>
</dbReference>